<evidence type="ECO:0000256" key="5">
    <source>
        <dbReference type="PIRSR" id="PIRSR031924-50"/>
    </source>
</evidence>
<keyword evidence="9" id="KW-1185">Reference proteome</keyword>
<evidence type="ECO:0000256" key="1">
    <source>
        <dbReference type="ARBA" id="ARBA00022553"/>
    </source>
</evidence>
<dbReference type="Gene3D" id="3.40.720.10">
    <property type="entry name" value="Alkaline Phosphatase, subunit A"/>
    <property type="match status" value="1"/>
</dbReference>
<feature type="active site" description="Phosphothreonine intermediate" evidence="5">
    <location>
        <position position="88"/>
    </location>
</feature>
<dbReference type="PANTHER" id="PTHR10151">
    <property type="entry name" value="ECTONUCLEOTIDE PYROPHOSPHATASE/PHOSPHODIESTERASE"/>
    <property type="match status" value="1"/>
</dbReference>
<proteinExistence type="predicted"/>
<dbReference type="Gene3D" id="3.30.1360.150">
    <property type="match status" value="1"/>
</dbReference>
<dbReference type="GO" id="GO:0046872">
    <property type="term" value="F:metal ion binding"/>
    <property type="evidence" value="ECO:0007669"/>
    <property type="project" value="UniProtKB-KW"/>
</dbReference>
<evidence type="ECO:0000256" key="6">
    <source>
        <dbReference type="PIRSR" id="PIRSR031924-51"/>
    </source>
</evidence>
<evidence type="ECO:0000256" key="4">
    <source>
        <dbReference type="PIRNR" id="PIRNR031924"/>
    </source>
</evidence>
<accession>A0A4S1DWX9</accession>
<dbReference type="CDD" id="cd16016">
    <property type="entry name" value="AP-SPAP"/>
    <property type="match status" value="1"/>
</dbReference>
<dbReference type="PANTHER" id="PTHR10151:SF120">
    <property type="entry name" value="BIS(5'-ADENOSYL)-TRIPHOSPHATASE"/>
    <property type="match status" value="1"/>
</dbReference>
<keyword evidence="1 5" id="KW-0597">Phosphoprotein</keyword>
<evidence type="ECO:0000256" key="3">
    <source>
        <dbReference type="ARBA" id="ARBA00022729"/>
    </source>
</evidence>
<dbReference type="EMBL" id="SRSO01000017">
    <property type="protein sequence ID" value="TGV02002.1"/>
    <property type="molecule type" value="Genomic_DNA"/>
</dbReference>
<dbReference type="OrthoDB" id="9766127at2"/>
<dbReference type="PIRSF" id="PIRSF031924">
    <property type="entry name" value="Pi-irrepressible_AP"/>
    <property type="match status" value="1"/>
</dbReference>
<reference evidence="8 9" key="1">
    <citation type="submission" date="2019-04" db="EMBL/GenBank/DDBJ databases">
        <authorList>
            <person name="Liu A."/>
        </authorList>
    </citation>
    <scope>NUCLEOTIDE SEQUENCE [LARGE SCALE GENOMIC DNA]</scope>
    <source>
        <strain evidence="8 9">RZ03</strain>
    </source>
</reference>
<sequence length="554" mass="61731">MIKNIFLPLLVLFFSMFCKAQNTKKENIVTNAVIESNPKLVVGIVVDQMRYDYLTRFYNKFGEGGFKRMINEGFNCKNNHFNYIPTSTGPGHTSIYTGTTPKYHGIIGNNWYDKEIKGMVYCAGDSSVQSVGTKNTTGQMSPHRMKTSTFPDENRLFTQMRGKTIGISIKDRGAVLPAGHTANAAYWFHGKDEGHWISSSFYMNDLPDWVIDFNTSKAAESYFKVWNTLYDIDSYVESGSDLNTFEGGFKGKETATFPYDLKALKKENGGFDILKSTAYGNSLTTDFALAALDGEQLGKDAITDVLAISYSSTDYIGHNFGVNSKEIEDTYLRLDKDLERLFTILDSKVGKGVYTVFLTADHGAVDVPAYLQSVKIPAGYLKNSERKEKFQKFLIDTYGTTDILENISNNQMFLNREKIKALGLDLDDVQEAIVNEQITYKNISKAYTATTMSSVDFTTGIEVLLQNGFNQKRSGDILLVDDPAYVSYRKTGSTHGSGLNYDTHVPLLFFGKGIKKGQTYQKTAITDIAPTMSALLSISFPNGTTGQPLEFVLD</sequence>
<feature type="chain" id="PRO_5020725110" evidence="7">
    <location>
        <begin position="21"/>
        <end position="554"/>
    </location>
</feature>
<organism evidence="8 9">
    <name type="scientific">Flavivirga rizhaonensis</name>
    <dbReference type="NCBI Taxonomy" id="2559571"/>
    <lineage>
        <taxon>Bacteria</taxon>
        <taxon>Pseudomonadati</taxon>
        <taxon>Bacteroidota</taxon>
        <taxon>Flavobacteriia</taxon>
        <taxon>Flavobacteriales</taxon>
        <taxon>Flavobacteriaceae</taxon>
        <taxon>Flavivirga</taxon>
    </lineage>
</organism>
<feature type="signal peptide" evidence="7">
    <location>
        <begin position="1"/>
        <end position="20"/>
    </location>
</feature>
<dbReference type="AlphaFoldDB" id="A0A4S1DWX9"/>
<keyword evidence="3 7" id="KW-0732">Signal</keyword>
<evidence type="ECO:0000313" key="8">
    <source>
        <dbReference type="EMBL" id="TGV02002.1"/>
    </source>
</evidence>
<feature type="binding site" evidence="6">
    <location>
        <position position="109"/>
    </location>
    <ligand>
        <name>substrate</name>
    </ligand>
</feature>
<evidence type="ECO:0000256" key="7">
    <source>
        <dbReference type="SAM" id="SignalP"/>
    </source>
</evidence>
<evidence type="ECO:0000256" key="2">
    <source>
        <dbReference type="ARBA" id="ARBA00022723"/>
    </source>
</evidence>
<protein>
    <submittedName>
        <fullName evidence="8">Alkaline phosphatase family protein</fullName>
    </submittedName>
</protein>
<dbReference type="Proteomes" id="UP000307602">
    <property type="component" value="Unassembled WGS sequence"/>
</dbReference>
<keyword evidence="2 4" id="KW-0479">Metal-binding</keyword>
<dbReference type="InterPro" id="IPR017850">
    <property type="entry name" value="Alkaline_phosphatase_core_sf"/>
</dbReference>
<dbReference type="RefSeq" id="WP_135877539.1">
    <property type="nucleotide sequence ID" value="NZ_SRSO01000017.1"/>
</dbReference>
<dbReference type="SUPFAM" id="SSF53649">
    <property type="entry name" value="Alkaline phosphatase-like"/>
    <property type="match status" value="1"/>
</dbReference>
<dbReference type="Pfam" id="PF01663">
    <property type="entry name" value="Phosphodiest"/>
    <property type="match status" value="1"/>
</dbReference>
<feature type="binding site" evidence="6">
    <location>
        <begin position="170"/>
        <end position="172"/>
    </location>
    <ligand>
        <name>substrate</name>
    </ligand>
</feature>
<dbReference type="InterPro" id="IPR026263">
    <property type="entry name" value="Alkaline_phosphatase_prok"/>
</dbReference>
<dbReference type="GO" id="GO:0004035">
    <property type="term" value="F:alkaline phosphatase activity"/>
    <property type="evidence" value="ECO:0007669"/>
    <property type="project" value="InterPro"/>
</dbReference>
<gene>
    <name evidence="8" type="ORF">EM932_12525</name>
</gene>
<name>A0A4S1DWX9_9FLAO</name>
<comment type="caution">
    <text evidence="8">The sequence shown here is derived from an EMBL/GenBank/DDBJ whole genome shotgun (WGS) entry which is preliminary data.</text>
</comment>
<dbReference type="InterPro" id="IPR002591">
    <property type="entry name" value="Phosphodiest/P_Trfase"/>
</dbReference>
<dbReference type="NCBIfam" id="NF042991">
    <property type="entry name" value="alk_phos_PafA"/>
    <property type="match status" value="1"/>
</dbReference>
<evidence type="ECO:0000313" key="9">
    <source>
        <dbReference type="Proteomes" id="UP000307602"/>
    </source>
</evidence>